<dbReference type="STRING" id="67386.AQI95_19560"/>
<dbReference type="Pfam" id="PF00501">
    <property type="entry name" value="AMP-binding"/>
    <property type="match status" value="1"/>
</dbReference>
<dbReference type="EMBL" id="LMWN01000027">
    <property type="protein sequence ID" value="KUN04583.1"/>
    <property type="molecule type" value="Genomic_DNA"/>
</dbReference>
<keyword evidence="3" id="KW-1185">Reference proteome</keyword>
<dbReference type="GO" id="GO:0043041">
    <property type="term" value="P:amino acid activation for nonribosomal peptide biosynthetic process"/>
    <property type="evidence" value="ECO:0007669"/>
    <property type="project" value="TreeGrafter"/>
</dbReference>
<comment type="caution">
    <text evidence="2">The sequence shown here is derived from an EMBL/GenBank/DDBJ whole genome shotgun (WGS) entry which is preliminary data.</text>
</comment>
<gene>
    <name evidence="2" type="ORF">AQI95_19560</name>
</gene>
<protein>
    <recommendedName>
        <fullName evidence="1">AMP-dependent synthetase/ligase domain-containing protein</fullName>
    </recommendedName>
</protein>
<dbReference type="Gene3D" id="3.40.50.12780">
    <property type="entry name" value="N-terminal domain of ligase-like"/>
    <property type="match status" value="1"/>
</dbReference>
<evidence type="ECO:0000313" key="3">
    <source>
        <dbReference type="Proteomes" id="UP000053127"/>
    </source>
</evidence>
<dbReference type="GO" id="GO:0044550">
    <property type="term" value="P:secondary metabolite biosynthetic process"/>
    <property type="evidence" value="ECO:0007669"/>
    <property type="project" value="TreeGrafter"/>
</dbReference>
<dbReference type="SUPFAM" id="SSF56801">
    <property type="entry name" value="Acetyl-CoA synthetase-like"/>
    <property type="match status" value="1"/>
</dbReference>
<dbReference type="AlphaFoldDB" id="A0A101P458"/>
<name>A0A101P458_9ACTN</name>
<dbReference type="PANTHER" id="PTHR45527:SF1">
    <property type="entry name" value="FATTY ACID SYNTHASE"/>
    <property type="match status" value="1"/>
</dbReference>
<reference evidence="2 3" key="1">
    <citation type="submission" date="2015-10" db="EMBL/GenBank/DDBJ databases">
        <title>Draft genome sequence of Streptomyces yokosukanensis DSM 40224, type strain for the species Streptomyces yokosukanensis.</title>
        <authorList>
            <person name="Ruckert C."/>
            <person name="Winkler A."/>
            <person name="Kalinowski J."/>
            <person name="Kampfer P."/>
            <person name="Glaeser S."/>
        </authorList>
    </citation>
    <scope>NUCLEOTIDE SEQUENCE [LARGE SCALE GENOMIC DNA]</scope>
    <source>
        <strain evidence="2 3">DSM 40224</strain>
    </source>
</reference>
<dbReference type="InterPro" id="IPR042099">
    <property type="entry name" value="ANL_N_sf"/>
</dbReference>
<accession>A0A101P458</accession>
<dbReference type="Gene3D" id="3.30.300.30">
    <property type="match status" value="1"/>
</dbReference>
<dbReference type="InterPro" id="IPR000873">
    <property type="entry name" value="AMP-dep_synth/lig_dom"/>
</dbReference>
<sequence>MVERVLTAAALRPLAPAVRGPRAVLRYRDLSDLVHAWTARLSGSGLPAGTVAALEVTDPTYLAPAHLAVRAAGLVPMLLDPNLPPARRDALLETGRPGLVIGVSEDLACGPGVADPRVLSPDAGYLGFTSGTQGTPKGIVSNEAGVSHFVSWEAAALGLRPGTAVALISPPSFEVVFRELFLTLTTGAELVVAPPAVRADPNAVLPWLAEQDVEVLHAVPSLAARWLAAAPGLQLNRLRWTLFAGEPLHAAQVAAWRESAPHTEVVNLYGPSETTLAKFWYQVPAEPTAGIQPVGQPLPGTRLRRLSPAPNSPQEQTSVGDEVFRIGIATPHGSFGYLEGTGTPTDHASLRRRAGETEFDSQDLGRLDPNGNLVVTGRRDSRVKRRGVFVDLGLIEAQATWESSVRLACCVQAGPERGGAVVLVVESADPGSAARLTRELRRRLGPEAPEEVVAVASLPLSPNGKIDRRAVADRIATGALYATGQPRQGC</sequence>
<dbReference type="GO" id="GO:0031177">
    <property type="term" value="F:phosphopantetheine binding"/>
    <property type="evidence" value="ECO:0007669"/>
    <property type="project" value="TreeGrafter"/>
</dbReference>
<feature type="domain" description="AMP-dependent synthetase/ligase" evidence="1">
    <location>
        <begin position="122"/>
        <end position="321"/>
    </location>
</feature>
<evidence type="ECO:0000313" key="2">
    <source>
        <dbReference type="EMBL" id="KUN04583.1"/>
    </source>
</evidence>
<proteinExistence type="predicted"/>
<organism evidence="2 3">
    <name type="scientific">Streptomyces yokosukanensis</name>
    <dbReference type="NCBI Taxonomy" id="67386"/>
    <lineage>
        <taxon>Bacteria</taxon>
        <taxon>Bacillati</taxon>
        <taxon>Actinomycetota</taxon>
        <taxon>Actinomycetes</taxon>
        <taxon>Kitasatosporales</taxon>
        <taxon>Streptomycetaceae</taxon>
        <taxon>Streptomyces</taxon>
    </lineage>
</organism>
<dbReference type="GO" id="GO:0005829">
    <property type="term" value="C:cytosol"/>
    <property type="evidence" value="ECO:0007669"/>
    <property type="project" value="TreeGrafter"/>
</dbReference>
<dbReference type="Proteomes" id="UP000053127">
    <property type="component" value="Unassembled WGS sequence"/>
</dbReference>
<dbReference type="InterPro" id="IPR045851">
    <property type="entry name" value="AMP-bd_C_sf"/>
</dbReference>
<dbReference type="PANTHER" id="PTHR45527">
    <property type="entry name" value="NONRIBOSOMAL PEPTIDE SYNTHETASE"/>
    <property type="match status" value="1"/>
</dbReference>
<evidence type="ECO:0000259" key="1">
    <source>
        <dbReference type="Pfam" id="PF00501"/>
    </source>
</evidence>